<evidence type="ECO:0000256" key="1">
    <source>
        <dbReference type="SAM" id="SignalP"/>
    </source>
</evidence>
<dbReference type="AlphaFoldDB" id="A0A917GWV0"/>
<dbReference type="PROSITE" id="PS51257">
    <property type="entry name" value="PROKAR_LIPOPROTEIN"/>
    <property type="match status" value="1"/>
</dbReference>
<accession>A0A917GWV0</accession>
<reference evidence="2 3" key="1">
    <citation type="journal article" date="2014" name="Int. J. Syst. Evol. Microbiol.">
        <title>Complete genome sequence of Corynebacterium casei LMG S-19264T (=DSM 44701T), isolated from a smear-ripened cheese.</title>
        <authorList>
            <consortium name="US DOE Joint Genome Institute (JGI-PGF)"/>
            <person name="Walter F."/>
            <person name="Albersmeier A."/>
            <person name="Kalinowski J."/>
            <person name="Ruckert C."/>
        </authorList>
    </citation>
    <scope>NUCLEOTIDE SEQUENCE [LARGE SCALE GENOMIC DNA]</scope>
    <source>
        <strain evidence="2 3">CGMCC 1.15286</strain>
    </source>
</reference>
<organism evidence="2 3">
    <name type="scientific">Paenibacillus radicis</name>
    <name type="common">ex Gao et al. 2016</name>
    <dbReference type="NCBI Taxonomy" id="1737354"/>
    <lineage>
        <taxon>Bacteria</taxon>
        <taxon>Bacillati</taxon>
        <taxon>Bacillota</taxon>
        <taxon>Bacilli</taxon>
        <taxon>Bacillales</taxon>
        <taxon>Paenibacillaceae</taxon>
        <taxon>Paenibacillus</taxon>
    </lineage>
</organism>
<name>A0A917GWV0_9BACL</name>
<comment type="caution">
    <text evidence="2">The sequence shown here is derived from an EMBL/GenBank/DDBJ whole genome shotgun (WGS) entry which is preliminary data.</text>
</comment>
<evidence type="ECO:0000313" key="2">
    <source>
        <dbReference type="EMBL" id="GGG59977.1"/>
    </source>
</evidence>
<feature type="signal peptide" evidence="1">
    <location>
        <begin position="1"/>
        <end position="27"/>
    </location>
</feature>
<evidence type="ECO:0000313" key="3">
    <source>
        <dbReference type="Proteomes" id="UP000600247"/>
    </source>
</evidence>
<dbReference type="Proteomes" id="UP000600247">
    <property type="component" value="Unassembled WGS sequence"/>
</dbReference>
<feature type="chain" id="PRO_5037886126" evidence="1">
    <location>
        <begin position="28"/>
        <end position="174"/>
    </location>
</feature>
<sequence length="174" mass="18987">MKLTWKRTALACALVVCLALSAGCAKGSSNSSNGGGIPTFTDIDKVNTGDEQVVGNPFEAAGVSDPIAFGKMFRDVRVSVMIHHKEKLADLILYPLMVHDGKETRTIEDKAQFLEEYDTIITADVEKVLKDQRVNALMATEEGVMAGSGEVWFRATKDNPQKYGVFAILTTKMK</sequence>
<gene>
    <name evidence="2" type="ORF">GCM10010918_11480</name>
</gene>
<keyword evidence="1" id="KW-0732">Signal</keyword>
<proteinExistence type="predicted"/>
<keyword evidence="3" id="KW-1185">Reference proteome</keyword>
<protein>
    <submittedName>
        <fullName evidence="2">Uncharacterized protein</fullName>
    </submittedName>
</protein>
<dbReference type="EMBL" id="BMHY01000002">
    <property type="protein sequence ID" value="GGG59977.1"/>
    <property type="molecule type" value="Genomic_DNA"/>
</dbReference>
<dbReference type="RefSeq" id="WP_188888000.1">
    <property type="nucleotide sequence ID" value="NZ_BMHY01000002.1"/>
</dbReference>